<dbReference type="EMBL" id="GU071098">
    <property type="protein sequence ID" value="ADO98375.1"/>
    <property type="molecule type" value="Genomic_DNA"/>
</dbReference>
<organism evidence="2 3">
    <name type="scientific">Synechococcus phage S-SSM7</name>
    <dbReference type="NCBI Taxonomy" id="445686"/>
    <lineage>
        <taxon>Viruses</taxon>
        <taxon>Duplodnaviria</taxon>
        <taxon>Heunggongvirae</taxon>
        <taxon>Uroviricota</taxon>
        <taxon>Caudoviricetes</taxon>
        <taxon>Pantevenvirales</taxon>
        <taxon>Kyanoviridae</taxon>
        <taxon>Lipsvirus</taxon>
        <taxon>Lipsvirus ssm7</taxon>
    </lineage>
</organism>
<protein>
    <submittedName>
        <fullName evidence="2">Uncharacterized protein</fullName>
    </submittedName>
</protein>
<gene>
    <name evidence="2" type="ORF">SSSM7_314</name>
</gene>
<dbReference type="InterPro" id="IPR045491">
    <property type="entry name" value="DUF6433"/>
</dbReference>
<dbReference type="OrthoDB" id="17241at10239"/>
<proteinExistence type="predicted"/>
<dbReference type="Proteomes" id="UP000006527">
    <property type="component" value="Segment"/>
</dbReference>
<dbReference type="GeneID" id="10328879"/>
<dbReference type="Pfam" id="PF20025">
    <property type="entry name" value="DUF6433"/>
    <property type="match status" value="1"/>
</dbReference>
<evidence type="ECO:0000256" key="1">
    <source>
        <dbReference type="SAM" id="MobiDB-lite"/>
    </source>
</evidence>
<name>E3SLM7_9CAUD</name>
<sequence length="191" mass="21758">MTTAKKTTRTRSTSTRKKSTSTRKTATKPRTVTVKKKELPPNPMVHELLEAVDSERVKAKKLELLRTHGDDSFKMVMIWNFDESVISVLPEGDVPYQPVEGDVQASKEQGVPQRTTIRNAARQFYRFVKGGDDQLNKIKRESIFINILQTLPQPEAEILVLVKDKALNTKYNITKELVSEAYPEITWGNRS</sequence>
<dbReference type="KEGG" id="vg:10328879"/>
<reference evidence="2 3" key="1">
    <citation type="journal article" date="2010" name="Environ. Microbiol.">
        <title>Genomic analysis of oceanic cyanobacterial myoviruses compared with T4-like myoviruses from diverse hosts and environments.</title>
        <authorList>
            <person name="Sullivan M.B."/>
            <person name="Huang K.H."/>
            <person name="Ignacio-Espinoza J.C."/>
            <person name="Berlin A.M."/>
            <person name="Kelly L."/>
            <person name="Weigele P.R."/>
            <person name="DeFrancesco A.S."/>
            <person name="Kern S.E."/>
            <person name="Thompson L.R."/>
            <person name="Young S."/>
            <person name="Yandava C."/>
            <person name="Fu R."/>
            <person name="Krastins B."/>
            <person name="Chase M."/>
            <person name="Sarracino D."/>
            <person name="Osburne M.S."/>
            <person name="Henn M.R."/>
            <person name="Chisholm S.W."/>
        </authorList>
    </citation>
    <scope>NUCLEOTIDE SEQUENCE [LARGE SCALE GENOMIC DNA]</scope>
    <source>
        <strain evidence="2">8109-3</strain>
    </source>
</reference>
<feature type="compositionally biased region" description="Basic residues" evidence="1">
    <location>
        <begin position="1"/>
        <end position="27"/>
    </location>
</feature>
<evidence type="ECO:0000313" key="3">
    <source>
        <dbReference type="Proteomes" id="UP000006527"/>
    </source>
</evidence>
<feature type="region of interest" description="Disordered" evidence="1">
    <location>
        <begin position="1"/>
        <end position="31"/>
    </location>
</feature>
<dbReference type="RefSeq" id="YP_004324362.1">
    <property type="nucleotide sequence ID" value="NC_015287.1"/>
</dbReference>
<keyword evidence="3" id="KW-1185">Reference proteome</keyword>
<accession>E3SLM7</accession>
<evidence type="ECO:0000313" key="2">
    <source>
        <dbReference type="EMBL" id="ADO98375.1"/>
    </source>
</evidence>